<comment type="domain">
    <text evidence="9">Has 3 domains, the large (RuvB-L) and small ATPase (RuvB-S) domains and the C-terminal head (RuvB-H) domain. The head domain binds DNA, while the ATPase domains jointly bind ATP, ADP or are empty depending on the state of the subunit in the translocation cycle. During a single DNA translocation step the structure of each domain remains the same, but their relative positions change.</text>
</comment>
<feature type="binding site" evidence="9">
    <location>
        <position position="169"/>
    </location>
    <ligand>
        <name>ATP</name>
        <dbReference type="ChEBI" id="CHEBI:30616"/>
    </ligand>
</feature>
<dbReference type="HAMAP" id="MF_00016">
    <property type="entry name" value="DNA_HJ_migration_RuvB"/>
    <property type="match status" value="1"/>
</dbReference>
<dbReference type="SUPFAM" id="SSF52540">
    <property type="entry name" value="P-loop containing nucleoside triphosphate hydrolases"/>
    <property type="match status" value="1"/>
</dbReference>
<feature type="binding site" evidence="9">
    <location>
        <position position="313"/>
    </location>
    <ligand>
        <name>DNA</name>
        <dbReference type="ChEBI" id="CHEBI:16991"/>
    </ligand>
</feature>
<dbReference type="NCBIfam" id="NF000868">
    <property type="entry name" value="PRK00080.1"/>
    <property type="match status" value="1"/>
</dbReference>
<dbReference type="EC" id="3.6.4.-" evidence="9"/>
<evidence type="ECO:0000256" key="6">
    <source>
        <dbReference type="ARBA" id="ARBA00023125"/>
    </source>
</evidence>
<accession>A0A2M9XCX0</accession>
<dbReference type="RefSeq" id="WP_100706775.1">
    <property type="nucleotide sequence ID" value="NZ_NPDL01000008.1"/>
</dbReference>
<dbReference type="Gene3D" id="3.40.50.300">
    <property type="entry name" value="P-loop containing nucleotide triphosphate hydrolases"/>
    <property type="match status" value="1"/>
</dbReference>
<evidence type="ECO:0000256" key="9">
    <source>
        <dbReference type="HAMAP-Rule" id="MF_00016"/>
    </source>
</evidence>
<dbReference type="OrthoDB" id="9804478at2"/>
<comment type="catalytic activity">
    <reaction evidence="9">
        <text>ATP + H2O = ADP + phosphate + H(+)</text>
        <dbReference type="Rhea" id="RHEA:13065"/>
        <dbReference type="ChEBI" id="CHEBI:15377"/>
        <dbReference type="ChEBI" id="CHEBI:15378"/>
        <dbReference type="ChEBI" id="CHEBI:30616"/>
        <dbReference type="ChEBI" id="CHEBI:43474"/>
        <dbReference type="ChEBI" id="CHEBI:456216"/>
    </reaction>
</comment>
<evidence type="ECO:0000259" key="10">
    <source>
        <dbReference type="SMART" id="SM00382"/>
    </source>
</evidence>
<protein>
    <recommendedName>
        <fullName evidence="9">Holliday junction branch migration complex subunit RuvB</fullName>
        <ecNumber evidence="9">3.6.4.-</ecNumber>
    </recommendedName>
</protein>
<dbReference type="PANTHER" id="PTHR42848">
    <property type="match status" value="1"/>
</dbReference>
<keyword evidence="1 9" id="KW-0963">Cytoplasm</keyword>
<dbReference type="GO" id="GO:0009378">
    <property type="term" value="F:four-way junction helicase activity"/>
    <property type="evidence" value="ECO:0007669"/>
    <property type="project" value="InterPro"/>
</dbReference>
<name>A0A2M9XCX0_9LEPT</name>
<feature type="binding site" evidence="9">
    <location>
        <position position="60"/>
    </location>
    <ligand>
        <name>ATP</name>
        <dbReference type="ChEBI" id="CHEBI:30616"/>
    </ligand>
</feature>
<feature type="region of interest" description="Small ATPAse domain (RuvB-S)" evidence="9">
    <location>
        <begin position="180"/>
        <end position="250"/>
    </location>
</feature>
<dbReference type="SMART" id="SM00382">
    <property type="entry name" value="AAA"/>
    <property type="match status" value="1"/>
</dbReference>
<feature type="binding site" evidence="9">
    <location>
        <position position="18"/>
    </location>
    <ligand>
        <name>ATP</name>
        <dbReference type="ChEBI" id="CHEBI:30616"/>
    </ligand>
</feature>
<dbReference type="AlphaFoldDB" id="A0A2M9XCX0"/>
<feature type="binding site" evidence="9">
    <location>
        <position position="64"/>
    </location>
    <ligand>
        <name>Mg(2+)</name>
        <dbReference type="ChEBI" id="CHEBI:18420"/>
    </ligand>
</feature>
<comment type="caution">
    <text evidence="9">Lacks conserved residue(s) required for the propagation of feature annotation.</text>
</comment>
<organism evidence="11 12">
    <name type="scientific">Leptospira hartskeerlii</name>
    <dbReference type="NCBI Taxonomy" id="2023177"/>
    <lineage>
        <taxon>Bacteria</taxon>
        <taxon>Pseudomonadati</taxon>
        <taxon>Spirochaetota</taxon>
        <taxon>Spirochaetia</taxon>
        <taxon>Leptospirales</taxon>
        <taxon>Leptospiraceae</taxon>
        <taxon>Leptospira</taxon>
    </lineage>
</organism>
<gene>
    <name evidence="9" type="primary">ruvB</name>
    <name evidence="11" type="ORF">CH357_10950</name>
</gene>
<evidence type="ECO:0000313" key="12">
    <source>
        <dbReference type="Proteomes" id="UP000232196"/>
    </source>
</evidence>
<evidence type="ECO:0000256" key="7">
    <source>
        <dbReference type="ARBA" id="ARBA00023172"/>
    </source>
</evidence>
<dbReference type="Pfam" id="PF05491">
    <property type="entry name" value="WHD_RuvB"/>
    <property type="match status" value="1"/>
</dbReference>
<evidence type="ECO:0000256" key="1">
    <source>
        <dbReference type="ARBA" id="ARBA00022490"/>
    </source>
</evidence>
<dbReference type="InterPro" id="IPR008823">
    <property type="entry name" value="RuvB_wg_C"/>
</dbReference>
<dbReference type="GO" id="GO:0006310">
    <property type="term" value="P:DNA recombination"/>
    <property type="evidence" value="ECO:0007669"/>
    <property type="project" value="UniProtKB-UniRule"/>
</dbReference>
<dbReference type="SUPFAM" id="SSF46785">
    <property type="entry name" value="Winged helix' DNA-binding domain"/>
    <property type="match status" value="1"/>
</dbReference>
<comment type="subcellular location">
    <subcellularLocation>
        <location evidence="9">Cytoplasm</location>
    </subcellularLocation>
</comment>
<feature type="binding site" evidence="9">
    <location>
        <position position="19"/>
    </location>
    <ligand>
        <name>ATP</name>
        <dbReference type="ChEBI" id="CHEBI:30616"/>
    </ligand>
</feature>
<keyword evidence="8 9" id="KW-0234">DNA repair</keyword>
<dbReference type="GO" id="GO:0005737">
    <property type="term" value="C:cytoplasm"/>
    <property type="evidence" value="ECO:0007669"/>
    <property type="project" value="UniProtKB-SubCell"/>
</dbReference>
<dbReference type="CDD" id="cd00009">
    <property type="entry name" value="AAA"/>
    <property type="match status" value="1"/>
</dbReference>
<evidence type="ECO:0000256" key="5">
    <source>
        <dbReference type="ARBA" id="ARBA00022840"/>
    </source>
</evidence>
<dbReference type="GO" id="GO:0048476">
    <property type="term" value="C:Holliday junction resolvase complex"/>
    <property type="evidence" value="ECO:0007669"/>
    <property type="project" value="UniProtKB-UniRule"/>
</dbReference>
<feature type="region of interest" description="Head domain (RuvB-H)" evidence="9">
    <location>
        <begin position="253"/>
        <end position="343"/>
    </location>
</feature>
<feature type="binding site" evidence="9">
    <location>
        <position position="63"/>
    </location>
    <ligand>
        <name>ATP</name>
        <dbReference type="ChEBI" id="CHEBI:30616"/>
    </ligand>
</feature>
<comment type="subunit">
    <text evidence="9">Homohexamer. Forms an RuvA(8)-RuvB(12)-Holliday junction (HJ) complex. HJ DNA is sandwiched between 2 RuvA tetramers; dsDNA enters through RuvA and exits via RuvB. An RuvB hexamer assembles on each DNA strand where it exits the tetramer. Each RuvB hexamer is contacted by two RuvA subunits (via domain III) on 2 adjacent RuvB subunits; this complex drives branch migration. In the full resolvosome a probable DNA-RuvA(4)-RuvB(12)-RuvC(2) complex forms which resolves the HJ.</text>
</comment>
<dbReference type="GO" id="GO:0006281">
    <property type="term" value="P:DNA repair"/>
    <property type="evidence" value="ECO:0007669"/>
    <property type="project" value="UniProtKB-UniRule"/>
</dbReference>
<evidence type="ECO:0000256" key="2">
    <source>
        <dbReference type="ARBA" id="ARBA00022741"/>
    </source>
</evidence>
<evidence type="ECO:0000256" key="3">
    <source>
        <dbReference type="ARBA" id="ARBA00022763"/>
    </source>
</evidence>
<feature type="binding site" evidence="9">
    <location>
        <position position="179"/>
    </location>
    <ligand>
        <name>ATP</name>
        <dbReference type="ChEBI" id="CHEBI:30616"/>
    </ligand>
</feature>
<dbReference type="GO" id="GO:0000400">
    <property type="term" value="F:four-way junction DNA binding"/>
    <property type="evidence" value="ECO:0007669"/>
    <property type="project" value="UniProtKB-UniRule"/>
</dbReference>
<dbReference type="NCBIfam" id="TIGR00635">
    <property type="entry name" value="ruvB"/>
    <property type="match status" value="1"/>
</dbReference>
<evidence type="ECO:0000313" key="11">
    <source>
        <dbReference type="EMBL" id="PJZ25429.1"/>
    </source>
</evidence>
<keyword evidence="12" id="KW-1185">Reference proteome</keyword>
<comment type="function">
    <text evidence="9">The RuvA-RuvB-RuvC complex processes Holliday junction (HJ) DNA during genetic recombination and DNA repair, while the RuvA-RuvB complex plays an important role in the rescue of blocked DNA replication forks via replication fork reversal (RFR). RuvA specifically binds to HJ cruciform DNA, conferring on it an open structure. The RuvB hexamer acts as an ATP-dependent pump, pulling dsDNA into and through the RuvAB complex. RuvB forms 2 homohexamers on either side of HJ DNA bound by 1 or 2 RuvA tetramers; 4 subunits per hexamer contact DNA at a time. Coordinated motions by a converter formed by DNA-disengaged RuvB subunits stimulates ATP hydrolysis and nucleotide exchange. Immobilization of the converter enables RuvB to convert the ATP-contained energy into a lever motion, pulling 2 nucleotides of DNA out of the RuvA tetramer per ATP hydrolyzed, thus driving DNA branch migration. The RuvB motors rotate together with the DNA substrate, which together with the progressing nucleotide cycle form the mechanistic basis for DNA recombination by continuous HJ branch migration. Branch migration allows RuvC to scan DNA until it finds its consensus sequence, where it cleaves and resolves cruciform DNA.</text>
</comment>
<dbReference type="InterPro" id="IPR027417">
    <property type="entry name" value="P-loop_NTPase"/>
</dbReference>
<keyword evidence="3 9" id="KW-0227">DNA damage</keyword>
<dbReference type="PANTHER" id="PTHR42848:SF1">
    <property type="entry name" value="HOLLIDAY JUNCTION BRANCH MIGRATION COMPLEX SUBUNIT RUVB"/>
    <property type="match status" value="1"/>
</dbReference>
<comment type="similarity">
    <text evidence="9">Belongs to the RuvB family.</text>
</comment>
<feature type="domain" description="AAA+ ATPase" evidence="10">
    <location>
        <begin position="49"/>
        <end position="180"/>
    </location>
</feature>
<dbReference type="GO" id="GO:0005524">
    <property type="term" value="F:ATP binding"/>
    <property type="evidence" value="ECO:0007669"/>
    <property type="project" value="UniProtKB-UniRule"/>
</dbReference>
<sequence>MAGHTLNPEDKFDDEISLRPSLFSEFIGQKEILSNLGVFVGAAKKRGQALDHVLLSGPPGLGKTTLAGIISQELGTRIVVTSAPVLTRGADLAKLLTDLEERDILFIDEIHSLGRKVEEILYPAMENFMIDLLVGEGITAQTIQIKLKPFTLIGATTRSGLISDPLKSRFGIHFRLEYYDDAEMKDIVLRSSKILGYEIEENAAFEIGRRSRKTPRIANHLLKRVRDFAEVKGEKKIQIPACEEAFSRLGIDELGLDRMDRQILECMIDRYKGGPVGLKPIAAVIGEEERTLEDHYESYMVRVGLINRTSSGRVATEKAYKLMDKIPPAFGKRIEEDAAPGLF</sequence>
<keyword evidence="5 9" id="KW-0067">ATP-binding</keyword>
<keyword evidence="7 9" id="KW-0233">DNA recombination</keyword>
<keyword evidence="2 9" id="KW-0547">Nucleotide-binding</keyword>
<dbReference type="Pfam" id="PF05496">
    <property type="entry name" value="RuvB_N"/>
    <property type="match status" value="1"/>
</dbReference>
<dbReference type="Gene3D" id="1.10.8.60">
    <property type="match status" value="1"/>
</dbReference>
<evidence type="ECO:0000256" key="4">
    <source>
        <dbReference type="ARBA" id="ARBA00022801"/>
    </source>
</evidence>
<keyword evidence="11" id="KW-0347">Helicase</keyword>
<dbReference type="InterPro" id="IPR003593">
    <property type="entry name" value="AAA+_ATPase"/>
</dbReference>
<reference evidence="11 12" key="1">
    <citation type="submission" date="2017-07" db="EMBL/GenBank/DDBJ databases">
        <title>Leptospira spp. isolated from tropical soils.</title>
        <authorList>
            <person name="Thibeaux R."/>
            <person name="Iraola G."/>
            <person name="Ferres I."/>
            <person name="Bierque E."/>
            <person name="Girault D."/>
            <person name="Soupe-Gilbert M.-E."/>
            <person name="Picardeau M."/>
            <person name="Goarant C."/>
        </authorList>
    </citation>
    <scope>NUCLEOTIDE SEQUENCE [LARGE SCALE GENOMIC DNA]</scope>
    <source>
        <strain evidence="11 12">MCA1-C-A1</strain>
    </source>
</reference>
<dbReference type="Proteomes" id="UP000232196">
    <property type="component" value="Unassembled WGS sequence"/>
</dbReference>
<dbReference type="InterPro" id="IPR041445">
    <property type="entry name" value="AAA_lid_4"/>
</dbReference>
<feature type="binding site" evidence="9">
    <location>
        <position position="64"/>
    </location>
    <ligand>
        <name>ATP</name>
        <dbReference type="ChEBI" id="CHEBI:30616"/>
    </ligand>
</feature>
<dbReference type="Pfam" id="PF17864">
    <property type="entry name" value="AAA_lid_4"/>
    <property type="match status" value="1"/>
</dbReference>
<dbReference type="InterPro" id="IPR004605">
    <property type="entry name" value="DNA_helicase_Holl-junc_RuvB"/>
</dbReference>
<feature type="binding site" evidence="9">
    <location>
        <position position="216"/>
    </location>
    <ligand>
        <name>ATP</name>
        <dbReference type="ChEBI" id="CHEBI:30616"/>
    </ligand>
</feature>
<feature type="binding site" evidence="9">
    <location>
        <position position="308"/>
    </location>
    <ligand>
        <name>DNA</name>
        <dbReference type="ChEBI" id="CHEBI:16991"/>
    </ligand>
</feature>
<comment type="caution">
    <text evidence="11">The sequence shown here is derived from an EMBL/GenBank/DDBJ whole genome shotgun (WGS) entry which is preliminary data.</text>
</comment>
<feature type="binding site" evidence="9">
    <location>
        <position position="65"/>
    </location>
    <ligand>
        <name>ATP</name>
        <dbReference type="ChEBI" id="CHEBI:30616"/>
    </ligand>
</feature>
<evidence type="ECO:0000256" key="8">
    <source>
        <dbReference type="ARBA" id="ARBA00023204"/>
    </source>
</evidence>
<dbReference type="InterPro" id="IPR036388">
    <property type="entry name" value="WH-like_DNA-bd_sf"/>
</dbReference>
<dbReference type="GO" id="GO:0016887">
    <property type="term" value="F:ATP hydrolysis activity"/>
    <property type="evidence" value="ECO:0007669"/>
    <property type="project" value="RHEA"/>
</dbReference>
<dbReference type="InterPro" id="IPR008824">
    <property type="entry name" value="RuvB-like_N"/>
</dbReference>
<dbReference type="InterPro" id="IPR036390">
    <property type="entry name" value="WH_DNA-bd_sf"/>
</dbReference>
<dbReference type="EMBL" id="NPDN01000005">
    <property type="protein sequence ID" value="PJZ25429.1"/>
    <property type="molecule type" value="Genomic_DNA"/>
</dbReference>
<dbReference type="Gene3D" id="1.10.10.10">
    <property type="entry name" value="Winged helix-like DNA-binding domain superfamily/Winged helix DNA-binding domain"/>
    <property type="match status" value="1"/>
</dbReference>
<keyword evidence="4 9" id="KW-0378">Hydrolase</keyword>
<proteinExistence type="inferred from homology"/>
<keyword evidence="6 9" id="KW-0238">DNA-binding</keyword>